<proteinExistence type="predicted"/>
<dbReference type="EMBL" id="UINC01145842">
    <property type="protein sequence ID" value="SVD36216.1"/>
    <property type="molecule type" value="Genomic_DNA"/>
</dbReference>
<gene>
    <name evidence="2" type="ORF">METZ01_LOCUS389070</name>
</gene>
<dbReference type="Gene3D" id="3.30.830.10">
    <property type="entry name" value="Metalloenzyme, LuxS/M16 peptidase-like"/>
    <property type="match status" value="1"/>
</dbReference>
<dbReference type="GO" id="GO:0046872">
    <property type="term" value="F:metal ion binding"/>
    <property type="evidence" value="ECO:0007669"/>
    <property type="project" value="InterPro"/>
</dbReference>
<feature type="non-terminal residue" evidence="2">
    <location>
        <position position="1"/>
    </location>
</feature>
<evidence type="ECO:0000259" key="1">
    <source>
        <dbReference type="Pfam" id="PF05193"/>
    </source>
</evidence>
<dbReference type="InterPro" id="IPR011249">
    <property type="entry name" value="Metalloenz_LuxS/M16"/>
</dbReference>
<dbReference type="Pfam" id="PF05193">
    <property type="entry name" value="Peptidase_M16_C"/>
    <property type="match status" value="1"/>
</dbReference>
<protein>
    <recommendedName>
        <fullName evidence="1">Peptidase M16 C-terminal domain-containing protein</fullName>
    </recommendedName>
</protein>
<dbReference type="SUPFAM" id="SSF63411">
    <property type="entry name" value="LuxS/MPP-like metallohydrolase"/>
    <property type="match status" value="1"/>
</dbReference>
<dbReference type="AlphaFoldDB" id="A0A382UPM2"/>
<sequence length="291" mass="32770">ILGHALAHHHRYGYRSNYRARPTNAELNATTVEQLTKSLSRLLATEQAVLYIGPRGAEEVATVLAEHFPMPEELTPPTTFEPLRSIAPERTQIHFYEKEMAQAQVRLEFAVGERNETGLPAAQLYNEYFAGGMAGLVFQELREARALAYSAWGHYFPANRPDEENILVGFIGCQADKTQEAVEAFLGLLEDMPLNDDRWDSAQNALESAYRTNHARFRQIPGAVYDWTQLGLNEDPRRKRFPVIEAATIETLKTFYEKEIKPRPKLISIVGDSSKIDLEALGKIGPVTKVT</sequence>
<evidence type="ECO:0000313" key="2">
    <source>
        <dbReference type="EMBL" id="SVD36216.1"/>
    </source>
</evidence>
<feature type="non-terminal residue" evidence="2">
    <location>
        <position position="291"/>
    </location>
</feature>
<accession>A0A382UPM2</accession>
<name>A0A382UPM2_9ZZZZ</name>
<organism evidence="2">
    <name type="scientific">marine metagenome</name>
    <dbReference type="NCBI Taxonomy" id="408172"/>
    <lineage>
        <taxon>unclassified sequences</taxon>
        <taxon>metagenomes</taxon>
        <taxon>ecological metagenomes</taxon>
    </lineage>
</organism>
<reference evidence="2" key="1">
    <citation type="submission" date="2018-05" db="EMBL/GenBank/DDBJ databases">
        <authorList>
            <person name="Lanie J.A."/>
            <person name="Ng W.-L."/>
            <person name="Kazmierczak K.M."/>
            <person name="Andrzejewski T.M."/>
            <person name="Davidsen T.M."/>
            <person name="Wayne K.J."/>
            <person name="Tettelin H."/>
            <person name="Glass J.I."/>
            <person name="Rusch D."/>
            <person name="Podicherti R."/>
            <person name="Tsui H.-C.T."/>
            <person name="Winkler M.E."/>
        </authorList>
    </citation>
    <scope>NUCLEOTIDE SEQUENCE</scope>
</reference>
<feature type="domain" description="Peptidase M16 C-terminal" evidence="1">
    <location>
        <begin position="57"/>
        <end position="205"/>
    </location>
</feature>
<dbReference type="InterPro" id="IPR007863">
    <property type="entry name" value="Peptidase_M16_C"/>
</dbReference>